<organism evidence="2 4">
    <name type="scientific">Acrobeloides nanus</name>
    <dbReference type="NCBI Taxonomy" id="290746"/>
    <lineage>
        <taxon>Eukaryota</taxon>
        <taxon>Metazoa</taxon>
        <taxon>Ecdysozoa</taxon>
        <taxon>Nematoda</taxon>
        <taxon>Chromadorea</taxon>
        <taxon>Rhabditida</taxon>
        <taxon>Tylenchina</taxon>
        <taxon>Cephalobomorpha</taxon>
        <taxon>Cephaloboidea</taxon>
        <taxon>Cephalobidae</taxon>
        <taxon>Acrobeloides</taxon>
    </lineage>
</organism>
<accession>A0A914DII6</accession>
<dbReference type="WBParaSite" id="ACRNAN_scaffold2616.g10752.t1">
    <property type="protein sequence ID" value="ACRNAN_scaffold2616.g10752.t1"/>
    <property type="gene ID" value="ACRNAN_scaffold2616.g10752"/>
</dbReference>
<proteinExistence type="predicted"/>
<keyword evidence="1" id="KW-0732">Signal</keyword>
<evidence type="ECO:0000313" key="2">
    <source>
        <dbReference type="Proteomes" id="UP000887540"/>
    </source>
</evidence>
<sequence length="161" mass="17743">MQASTSFASLILALCFTAIFAYPPPDGCTGACATACVNNFTSCVSTCNGDFYCNMMTCLKPRTYPVDQCFWPLMIYTALASGNMYTDVALGPSQCTGNCATNCVNYWNSCIASCNGNFYCNFMTCLKYYSQGTSVCYLFHFTRLETIANFSGLSIWVQDER</sequence>
<evidence type="ECO:0000313" key="3">
    <source>
        <dbReference type="WBParaSite" id="ACRNAN_Path_782.g2957.t1"/>
    </source>
</evidence>
<reference evidence="3 4" key="1">
    <citation type="submission" date="2022-11" db="UniProtKB">
        <authorList>
            <consortium name="WormBaseParasite"/>
        </authorList>
    </citation>
    <scope>IDENTIFICATION</scope>
</reference>
<dbReference type="Proteomes" id="UP000887540">
    <property type="component" value="Unplaced"/>
</dbReference>
<keyword evidence="2" id="KW-1185">Reference proteome</keyword>
<dbReference type="AlphaFoldDB" id="A0A914DII6"/>
<feature type="signal peptide" evidence="1">
    <location>
        <begin position="1"/>
        <end position="21"/>
    </location>
</feature>
<feature type="chain" id="PRO_5038275797" evidence="1">
    <location>
        <begin position="22"/>
        <end position="161"/>
    </location>
</feature>
<dbReference type="WBParaSite" id="ACRNAN_Path_782.g2957.t1">
    <property type="protein sequence ID" value="ACRNAN_Path_782.g2957.t1"/>
    <property type="gene ID" value="ACRNAN_Path_782.g2957"/>
</dbReference>
<name>A0A914DII6_9BILA</name>
<evidence type="ECO:0000313" key="4">
    <source>
        <dbReference type="WBParaSite" id="ACRNAN_scaffold2616.g10752.t1"/>
    </source>
</evidence>
<protein>
    <submittedName>
        <fullName evidence="3 4">Uncharacterized protein</fullName>
    </submittedName>
</protein>
<evidence type="ECO:0000256" key="1">
    <source>
        <dbReference type="SAM" id="SignalP"/>
    </source>
</evidence>